<dbReference type="InterPro" id="IPR011055">
    <property type="entry name" value="Dup_hybrid_motif"/>
</dbReference>
<dbReference type="Gene3D" id="2.70.70.10">
    <property type="entry name" value="Glucose Permease (Domain IIA)"/>
    <property type="match status" value="1"/>
</dbReference>
<accession>A0ABP7SVK6</accession>
<dbReference type="SUPFAM" id="SSF51261">
    <property type="entry name" value="Duplicated hybrid motif"/>
    <property type="match status" value="1"/>
</dbReference>
<dbReference type="InterPro" id="IPR016047">
    <property type="entry name" value="M23ase_b-sheet_dom"/>
</dbReference>
<evidence type="ECO:0000259" key="2">
    <source>
        <dbReference type="Pfam" id="PF01551"/>
    </source>
</evidence>
<evidence type="ECO:0000313" key="4">
    <source>
        <dbReference type="Proteomes" id="UP001501747"/>
    </source>
</evidence>
<keyword evidence="1" id="KW-0732">Signal</keyword>
<organism evidence="3 4">
    <name type="scientific">Allokutzneria multivorans</name>
    <dbReference type="NCBI Taxonomy" id="1142134"/>
    <lineage>
        <taxon>Bacteria</taxon>
        <taxon>Bacillati</taxon>
        <taxon>Actinomycetota</taxon>
        <taxon>Actinomycetes</taxon>
        <taxon>Pseudonocardiales</taxon>
        <taxon>Pseudonocardiaceae</taxon>
        <taxon>Allokutzneria</taxon>
    </lineage>
</organism>
<dbReference type="InterPro" id="IPR050570">
    <property type="entry name" value="Cell_wall_metabolism_enzyme"/>
</dbReference>
<dbReference type="Proteomes" id="UP001501747">
    <property type="component" value="Unassembled WGS sequence"/>
</dbReference>
<name>A0ABP7SVK6_9PSEU</name>
<keyword evidence="4" id="KW-1185">Reference proteome</keyword>
<evidence type="ECO:0000256" key="1">
    <source>
        <dbReference type="SAM" id="SignalP"/>
    </source>
</evidence>
<feature type="domain" description="M23ase beta-sheet core" evidence="2">
    <location>
        <begin position="77"/>
        <end position="151"/>
    </location>
</feature>
<feature type="chain" id="PRO_5045707243" description="M23ase beta-sheet core domain-containing protein" evidence="1">
    <location>
        <begin position="29"/>
        <end position="190"/>
    </location>
</feature>
<reference evidence="4" key="1">
    <citation type="journal article" date="2019" name="Int. J. Syst. Evol. Microbiol.">
        <title>The Global Catalogue of Microorganisms (GCM) 10K type strain sequencing project: providing services to taxonomists for standard genome sequencing and annotation.</title>
        <authorList>
            <consortium name="The Broad Institute Genomics Platform"/>
            <consortium name="The Broad Institute Genome Sequencing Center for Infectious Disease"/>
            <person name="Wu L."/>
            <person name="Ma J."/>
        </authorList>
    </citation>
    <scope>NUCLEOTIDE SEQUENCE [LARGE SCALE GENOMIC DNA]</scope>
    <source>
        <strain evidence="4">JCM 17342</strain>
    </source>
</reference>
<sequence>MNKSIRHAVAGIALALTAGLLGSPSALADKPQQEPSAMAVPKFQLPFPCGQTWALTTYRGHSPDDKKIDFFRVGGVTRGSAVVASAAGVVNEVHPGVGGVEINHGGGYFSLYLHMSSRNVNVGTRVAAGQRIGTVGSVNTGVAHLHYELLYDFNGNNNGENGEWVRPIFNGVTYQLVPGRPFNLTSRNKC</sequence>
<proteinExistence type="predicted"/>
<evidence type="ECO:0000313" key="3">
    <source>
        <dbReference type="EMBL" id="GAA4017152.1"/>
    </source>
</evidence>
<gene>
    <name evidence="3" type="ORF">GCM10022247_45480</name>
</gene>
<dbReference type="PANTHER" id="PTHR21666">
    <property type="entry name" value="PEPTIDASE-RELATED"/>
    <property type="match status" value="1"/>
</dbReference>
<feature type="signal peptide" evidence="1">
    <location>
        <begin position="1"/>
        <end position="28"/>
    </location>
</feature>
<comment type="caution">
    <text evidence="3">The sequence shown here is derived from an EMBL/GenBank/DDBJ whole genome shotgun (WGS) entry which is preliminary data.</text>
</comment>
<dbReference type="Pfam" id="PF01551">
    <property type="entry name" value="Peptidase_M23"/>
    <property type="match status" value="1"/>
</dbReference>
<dbReference type="CDD" id="cd12797">
    <property type="entry name" value="M23_peptidase"/>
    <property type="match status" value="1"/>
</dbReference>
<dbReference type="EMBL" id="BAABAL010000017">
    <property type="protein sequence ID" value="GAA4017152.1"/>
    <property type="molecule type" value="Genomic_DNA"/>
</dbReference>
<protein>
    <recommendedName>
        <fullName evidence="2">M23ase beta-sheet core domain-containing protein</fullName>
    </recommendedName>
</protein>
<dbReference type="RefSeq" id="WP_344877980.1">
    <property type="nucleotide sequence ID" value="NZ_BAABAL010000017.1"/>
</dbReference>
<dbReference type="PANTHER" id="PTHR21666:SF270">
    <property type="entry name" value="MUREIN HYDROLASE ACTIVATOR ENVC"/>
    <property type="match status" value="1"/>
</dbReference>